<dbReference type="InterPro" id="IPR037004">
    <property type="entry name" value="Exonuc_VII_ssu_sf"/>
</dbReference>
<comment type="caution">
    <text evidence="7">The sequence shown here is derived from an EMBL/GenBank/DDBJ whole genome shotgun (WGS) entry which is preliminary data.</text>
</comment>
<keyword evidence="4 7" id="KW-0378">Hydrolase</keyword>
<evidence type="ECO:0000313" key="8">
    <source>
        <dbReference type="Proteomes" id="UP000306630"/>
    </source>
</evidence>
<dbReference type="GO" id="GO:0006308">
    <property type="term" value="P:DNA catabolic process"/>
    <property type="evidence" value="ECO:0007669"/>
    <property type="project" value="UniProtKB-UniRule"/>
</dbReference>
<dbReference type="Pfam" id="PF02609">
    <property type="entry name" value="Exonuc_VII_S"/>
    <property type="match status" value="1"/>
</dbReference>
<evidence type="ECO:0000256" key="5">
    <source>
        <dbReference type="ARBA" id="ARBA00022839"/>
    </source>
</evidence>
<dbReference type="RefSeq" id="WP_135992995.1">
    <property type="nucleotide sequence ID" value="NZ_CAMQSA010000007.1"/>
</dbReference>
<evidence type="ECO:0000256" key="1">
    <source>
        <dbReference type="ARBA" id="ARBA00009998"/>
    </source>
</evidence>
<dbReference type="NCBIfam" id="TIGR01280">
    <property type="entry name" value="xseB"/>
    <property type="match status" value="1"/>
</dbReference>
<dbReference type="Proteomes" id="UP000306630">
    <property type="component" value="Unassembled WGS sequence"/>
</dbReference>
<gene>
    <name evidence="7" type="primary">xseB</name>
    <name evidence="7" type="ORF">E5333_05295</name>
</gene>
<comment type="similarity">
    <text evidence="1">Belongs to the XseB family.</text>
</comment>
<dbReference type="InterPro" id="IPR003761">
    <property type="entry name" value="Exonuc_VII_S"/>
</dbReference>
<dbReference type="Gene3D" id="1.10.287.1040">
    <property type="entry name" value="Exonuclease VII, small subunit"/>
    <property type="match status" value="1"/>
</dbReference>
<protein>
    <recommendedName>
        <fullName evidence="6">Exodeoxyribonuclease VII small subunit</fullName>
        <ecNumber evidence="6">3.1.11.6</ecNumber>
    </recommendedName>
</protein>
<sequence>MVPKFTPVADMTYTQAVAEIEEILRMMQADSLDIDLLAAYTRRATELLTECRRRLTDTDRELQSILNPQQ</sequence>
<proteinExistence type="inferred from homology"/>
<keyword evidence="2" id="KW-0963">Cytoplasm</keyword>
<keyword evidence="3" id="KW-0540">Nuclease</keyword>
<evidence type="ECO:0000256" key="4">
    <source>
        <dbReference type="ARBA" id="ARBA00022801"/>
    </source>
</evidence>
<evidence type="ECO:0000256" key="2">
    <source>
        <dbReference type="ARBA" id="ARBA00022490"/>
    </source>
</evidence>
<dbReference type="GO" id="GO:0009318">
    <property type="term" value="C:exodeoxyribonuclease VII complex"/>
    <property type="evidence" value="ECO:0007669"/>
    <property type="project" value="UniProtKB-UniRule"/>
</dbReference>
<dbReference type="AlphaFoldDB" id="A0A4S2FZH8"/>
<dbReference type="SUPFAM" id="SSF116842">
    <property type="entry name" value="XseB-like"/>
    <property type="match status" value="1"/>
</dbReference>
<evidence type="ECO:0000256" key="6">
    <source>
        <dbReference type="NCBIfam" id="TIGR01280"/>
    </source>
</evidence>
<dbReference type="GO" id="GO:0008855">
    <property type="term" value="F:exodeoxyribonuclease VII activity"/>
    <property type="evidence" value="ECO:0007669"/>
    <property type="project" value="UniProtKB-UniRule"/>
</dbReference>
<keyword evidence="5" id="KW-0269">Exonuclease</keyword>
<organism evidence="7 8">
    <name type="scientific">Muribaculum intestinale</name>
    <dbReference type="NCBI Taxonomy" id="1796646"/>
    <lineage>
        <taxon>Bacteria</taxon>
        <taxon>Pseudomonadati</taxon>
        <taxon>Bacteroidota</taxon>
        <taxon>Bacteroidia</taxon>
        <taxon>Bacteroidales</taxon>
        <taxon>Muribaculaceae</taxon>
        <taxon>Muribaculum</taxon>
    </lineage>
</organism>
<dbReference type="EMBL" id="SRYD01000016">
    <property type="protein sequence ID" value="TGY74893.1"/>
    <property type="molecule type" value="Genomic_DNA"/>
</dbReference>
<dbReference type="EC" id="3.1.11.6" evidence="6"/>
<reference evidence="7 8" key="1">
    <citation type="submission" date="2019-04" db="EMBL/GenBank/DDBJ databases">
        <title>Microbes associate with the intestines of laboratory mice.</title>
        <authorList>
            <person name="Navarre W."/>
            <person name="Wong E."/>
            <person name="Huang K."/>
            <person name="Tropini C."/>
            <person name="Ng K."/>
            <person name="Yu B."/>
        </authorList>
    </citation>
    <scope>NUCLEOTIDE SEQUENCE [LARGE SCALE GENOMIC DNA]</scope>
    <source>
        <strain evidence="7 8">NM06_A21</strain>
    </source>
</reference>
<evidence type="ECO:0000313" key="7">
    <source>
        <dbReference type="EMBL" id="TGY74893.1"/>
    </source>
</evidence>
<name>A0A4S2FZH8_9BACT</name>
<accession>A0A4S2FZH8</accession>
<evidence type="ECO:0000256" key="3">
    <source>
        <dbReference type="ARBA" id="ARBA00022722"/>
    </source>
</evidence>